<dbReference type="Pfam" id="PF00593">
    <property type="entry name" value="TonB_dep_Rec_b-barrel"/>
    <property type="match status" value="1"/>
</dbReference>
<dbReference type="Gene3D" id="2.40.170.20">
    <property type="entry name" value="TonB-dependent receptor, beta-barrel domain"/>
    <property type="match status" value="1"/>
</dbReference>
<dbReference type="PANTHER" id="PTHR30069:SF40">
    <property type="entry name" value="TONB-DEPENDENT RECEPTOR NMB0964-RELATED"/>
    <property type="match status" value="1"/>
</dbReference>
<evidence type="ECO:0000256" key="9">
    <source>
        <dbReference type="RuleBase" id="RU003357"/>
    </source>
</evidence>
<reference evidence="14" key="1">
    <citation type="submission" date="2020-02" db="EMBL/GenBank/DDBJ databases">
        <authorList>
            <person name="Meier V. D."/>
        </authorList>
    </citation>
    <scope>NUCLEOTIDE SEQUENCE</scope>
    <source>
        <strain evidence="14">AVDCRST_MAG31</strain>
    </source>
</reference>
<keyword evidence="2 8" id="KW-0813">Transport</keyword>
<evidence type="ECO:0000256" key="7">
    <source>
        <dbReference type="ARBA" id="ARBA00023237"/>
    </source>
</evidence>
<dbReference type="InterPro" id="IPR037066">
    <property type="entry name" value="Plug_dom_sf"/>
</dbReference>
<accession>A0A6J4TKJ2</accession>
<keyword evidence="4 8" id="KW-0812">Transmembrane</keyword>
<feature type="chain" id="PRO_5026915176" evidence="11">
    <location>
        <begin position="21"/>
        <end position="709"/>
    </location>
</feature>
<feature type="signal peptide" evidence="11">
    <location>
        <begin position="1"/>
        <end position="20"/>
    </location>
</feature>
<dbReference type="RefSeq" id="WP_294170052.1">
    <property type="nucleotide sequence ID" value="NZ_CADCWA010000148.1"/>
</dbReference>
<dbReference type="InterPro" id="IPR000531">
    <property type="entry name" value="Beta-barrel_TonB"/>
</dbReference>
<evidence type="ECO:0000256" key="2">
    <source>
        <dbReference type="ARBA" id="ARBA00022448"/>
    </source>
</evidence>
<dbReference type="PANTHER" id="PTHR30069">
    <property type="entry name" value="TONB-DEPENDENT OUTER MEMBRANE RECEPTOR"/>
    <property type="match status" value="1"/>
</dbReference>
<evidence type="ECO:0000256" key="11">
    <source>
        <dbReference type="SAM" id="SignalP"/>
    </source>
</evidence>
<dbReference type="GO" id="GO:0009279">
    <property type="term" value="C:cell outer membrane"/>
    <property type="evidence" value="ECO:0007669"/>
    <property type="project" value="UniProtKB-SubCell"/>
</dbReference>
<dbReference type="Gene3D" id="2.170.130.10">
    <property type="entry name" value="TonB-dependent receptor, plug domain"/>
    <property type="match status" value="1"/>
</dbReference>
<sequence>MRAFALLLASSVFSAAPALAQAAAGQPPHGAEGHEHEHGEEIIVTAPYRGDLNLLAGTSVLTGEDLQRELRPQIGETLTRLPGVSATSFSPGASRPVLRGFQGERIRVLTDGIGSIDVSNTSADHAVTIDPLTAERVEVLRGPAVLLFGSQAIGGAVNVIDRRIPRAAPAGGYHVDLIGALGSAADERSVGASGDVALGGSGLVLHVDGNFAKTDDLRTGGYVLSSRLRAEQLELVEEALEEGELAEAAEAEELAGLRGSIPNSATEQKSGGVGVAYIKGPLSLGVSYGRFESDYGVPSRPGAHHHHEEEGEEPAEEEGEAPVTIGLRQNRFDLRGEYRLDGGFLETIRLRAGAADYEHTEFEGAEVGTVFKSEGAEGRLELAQRERSGWSGASGVQYFRRDFEAIGAEAFVPPNKTDQFGLFTLQELDLGVLGLEGAARFERTNVRSSTVDVRRRFNAFSLAGGVNYEIAPRAKIGFNLSRTTRAPSAEELFSNGPHIATQAFELGDPNLRKERSLGGELYFRWDRPTYNISATAFLNRFNNFIFEAETGEEIDELPVFQYLQRDATYRGVEVEASARLGEVRGVRLVADVVGDYVRASIKGGGPVPRIPPLRLLGGLEAQSKFWDARAEVEWIDDQTRVAAFETPTDGFTRVNASLVWHPWGKRNETSLILSANNLFDVEARRHASFTKDFVPLAGRDIRLSARFSF</sequence>
<keyword evidence="14" id="KW-0675">Receptor</keyword>
<dbReference type="Pfam" id="PF07715">
    <property type="entry name" value="Plug"/>
    <property type="match status" value="1"/>
</dbReference>
<protein>
    <submittedName>
        <fullName evidence="14">Zinc-regulated outer membrane receptor</fullName>
    </submittedName>
</protein>
<evidence type="ECO:0000259" key="13">
    <source>
        <dbReference type="Pfam" id="PF07715"/>
    </source>
</evidence>
<feature type="compositionally biased region" description="Acidic residues" evidence="10">
    <location>
        <begin position="310"/>
        <end position="320"/>
    </location>
</feature>
<evidence type="ECO:0000256" key="6">
    <source>
        <dbReference type="ARBA" id="ARBA00023136"/>
    </source>
</evidence>
<evidence type="ECO:0000256" key="4">
    <source>
        <dbReference type="ARBA" id="ARBA00022692"/>
    </source>
</evidence>
<dbReference type="GO" id="GO:0015344">
    <property type="term" value="F:siderophore uptake transmembrane transporter activity"/>
    <property type="evidence" value="ECO:0007669"/>
    <property type="project" value="TreeGrafter"/>
</dbReference>
<feature type="region of interest" description="Disordered" evidence="10">
    <location>
        <begin position="296"/>
        <end position="323"/>
    </location>
</feature>
<evidence type="ECO:0000259" key="12">
    <source>
        <dbReference type="Pfam" id="PF00593"/>
    </source>
</evidence>
<dbReference type="PROSITE" id="PS52016">
    <property type="entry name" value="TONB_DEPENDENT_REC_3"/>
    <property type="match status" value="1"/>
</dbReference>
<keyword evidence="6 8" id="KW-0472">Membrane</keyword>
<dbReference type="GO" id="GO:0044718">
    <property type="term" value="P:siderophore transmembrane transport"/>
    <property type="evidence" value="ECO:0007669"/>
    <property type="project" value="TreeGrafter"/>
</dbReference>
<evidence type="ECO:0000256" key="3">
    <source>
        <dbReference type="ARBA" id="ARBA00022452"/>
    </source>
</evidence>
<evidence type="ECO:0000256" key="10">
    <source>
        <dbReference type="SAM" id="MobiDB-lite"/>
    </source>
</evidence>
<evidence type="ECO:0000313" key="14">
    <source>
        <dbReference type="EMBL" id="CAA9524998.1"/>
    </source>
</evidence>
<keyword evidence="7 8" id="KW-0998">Cell outer membrane</keyword>
<keyword evidence="3 8" id="KW-1134">Transmembrane beta strand</keyword>
<evidence type="ECO:0000256" key="8">
    <source>
        <dbReference type="PROSITE-ProRule" id="PRU01360"/>
    </source>
</evidence>
<dbReference type="InterPro" id="IPR039426">
    <property type="entry name" value="TonB-dep_rcpt-like"/>
</dbReference>
<keyword evidence="5 9" id="KW-0798">TonB box</keyword>
<comment type="subcellular location">
    <subcellularLocation>
        <location evidence="1 8">Cell outer membrane</location>
        <topology evidence="1 8">Multi-pass membrane protein</topology>
    </subcellularLocation>
</comment>
<dbReference type="SUPFAM" id="SSF56935">
    <property type="entry name" value="Porins"/>
    <property type="match status" value="1"/>
</dbReference>
<gene>
    <name evidence="14" type="ORF">AVDCRST_MAG31-1850</name>
</gene>
<evidence type="ECO:0000256" key="1">
    <source>
        <dbReference type="ARBA" id="ARBA00004571"/>
    </source>
</evidence>
<comment type="similarity">
    <text evidence="8 9">Belongs to the TonB-dependent receptor family.</text>
</comment>
<feature type="domain" description="TonB-dependent receptor-like beta-barrel" evidence="12">
    <location>
        <begin position="329"/>
        <end position="678"/>
    </location>
</feature>
<feature type="domain" description="TonB-dependent receptor plug" evidence="13">
    <location>
        <begin position="57"/>
        <end position="156"/>
    </location>
</feature>
<keyword evidence="11" id="KW-0732">Signal</keyword>
<organism evidence="14">
    <name type="scientific">uncultured Sphingomonas sp</name>
    <dbReference type="NCBI Taxonomy" id="158754"/>
    <lineage>
        <taxon>Bacteria</taxon>
        <taxon>Pseudomonadati</taxon>
        <taxon>Pseudomonadota</taxon>
        <taxon>Alphaproteobacteria</taxon>
        <taxon>Sphingomonadales</taxon>
        <taxon>Sphingomonadaceae</taxon>
        <taxon>Sphingomonas</taxon>
        <taxon>environmental samples</taxon>
    </lineage>
</organism>
<dbReference type="InterPro" id="IPR012910">
    <property type="entry name" value="Plug_dom"/>
</dbReference>
<dbReference type="InterPro" id="IPR036942">
    <property type="entry name" value="Beta-barrel_TonB_sf"/>
</dbReference>
<name>A0A6J4TKJ2_9SPHN</name>
<evidence type="ECO:0000256" key="5">
    <source>
        <dbReference type="ARBA" id="ARBA00023077"/>
    </source>
</evidence>
<dbReference type="AlphaFoldDB" id="A0A6J4TKJ2"/>
<dbReference type="EMBL" id="CADCWA010000148">
    <property type="protein sequence ID" value="CAA9524998.1"/>
    <property type="molecule type" value="Genomic_DNA"/>
</dbReference>
<proteinExistence type="inferred from homology"/>